<evidence type="ECO:0000256" key="7">
    <source>
        <dbReference type="SAM" id="Phobius"/>
    </source>
</evidence>
<dbReference type="Pfam" id="PF05199">
    <property type="entry name" value="GMC_oxred_C"/>
    <property type="match status" value="1"/>
</dbReference>
<reference evidence="10" key="1">
    <citation type="journal article" date="2011" name="Plant Physiol.">
        <title>Comprehensive sequence analysis of 24,783 barley full-length cDNAs derived from 12 clone libraries.</title>
        <authorList>
            <person name="Matsumoto T."/>
            <person name="Tanaka T."/>
            <person name="Sakai H."/>
            <person name="Amano N."/>
            <person name="Kanamori H."/>
            <person name="Kurita K."/>
            <person name="Kikuta A."/>
            <person name="Kamiya K."/>
            <person name="Yamamoto M."/>
            <person name="Ikawa H."/>
            <person name="Fujii N."/>
            <person name="Hori K."/>
            <person name="Itoh T."/>
            <person name="Sato K."/>
        </authorList>
    </citation>
    <scope>NUCLEOTIDE SEQUENCE</scope>
    <source>
        <tissue evidence="10">Shoot and root</tissue>
    </source>
</reference>
<dbReference type="SUPFAM" id="SSF54373">
    <property type="entry name" value="FAD-linked reductases, C-terminal domain"/>
    <property type="match status" value="1"/>
</dbReference>
<dbReference type="PANTHER" id="PTHR11552:SF147">
    <property type="entry name" value="CHOLINE DEHYDROGENASE, MITOCHONDRIAL"/>
    <property type="match status" value="1"/>
</dbReference>
<evidence type="ECO:0000256" key="6">
    <source>
        <dbReference type="RuleBase" id="RU003968"/>
    </source>
</evidence>
<keyword evidence="3 6" id="KW-0285">Flavoprotein</keyword>
<evidence type="ECO:0000313" key="10">
    <source>
        <dbReference type="EMBL" id="BAJ97253.1"/>
    </source>
</evidence>
<feature type="binding site" evidence="5">
    <location>
        <position position="292"/>
    </location>
    <ligand>
        <name>FAD</name>
        <dbReference type="ChEBI" id="CHEBI:57692"/>
    </ligand>
</feature>
<dbReference type="PROSITE" id="PS00624">
    <property type="entry name" value="GMC_OXRED_2"/>
    <property type="match status" value="1"/>
</dbReference>
<evidence type="ECO:0000256" key="1">
    <source>
        <dbReference type="ARBA" id="ARBA00001974"/>
    </source>
</evidence>
<accession>F2DQ82</accession>
<dbReference type="InterPro" id="IPR012132">
    <property type="entry name" value="GMC_OxRdtase"/>
</dbReference>
<dbReference type="GO" id="GO:0050660">
    <property type="term" value="F:flavin adenine dinucleotide binding"/>
    <property type="evidence" value="ECO:0007669"/>
    <property type="project" value="InterPro"/>
</dbReference>
<feature type="domain" description="Glucose-methanol-choline oxidoreductase N-terminal" evidence="9">
    <location>
        <begin position="330"/>
        <end position="344"/>
    </location>
</feature>
<dbReference type="SUPFAM" id="SSF51905">
    <property type="entry name" value="FAD/NAD(P)-binding domain"/>
    <property type="match status" value="1"/>
</dbReference>
<name>F2DQ82_HORVV</name>
<keyword evidence="7" id="KW-1133">Transmembrane helix</keyword>
<proteinExistence type="evidence at transcript level"/>
<feature type="transmembrane region" description="Helical" evidence="7">
    <location>
        <begin position="39"/>
        <end position="59"/>
    </location>
</feature>
<dbReference type="PANTHER" id="PTHR11552">
    <property type="entry name" value="GLUCOSE-METHANOL-CHOLINE GMC OXIDOREDUCTASE"/>
    <property type="match status" value="1"/>
</dbReference>
<dbReference type="InterPro" id="IPR007867">
    <property type="entry name" value="GMC_OxRtase_C"/>
</dbReference>
<organism evidence="10">
    <name type="scientific">Hordeum vulgare subsp. vulgare</name>
    <name type="common">Domesticated barley</name>
    <dbReference type="NCBI Taxonomy" id="112509"/>
    <lineage>
        <taxon>Eukaryota</taxon>
        <taxon>Viridiplantae</taxon>
        <taxon>Streptophyta</taxon>
        <taxon>Embryophyta</taxon>
        <taxon>Tracheophyta</taxon>
        <taxon>Spermatophyta</taxon>
        <taxon>Magnoliopsida</taxon>
        <taxon>Liliopsida</taxon>
        <taxon>Poales</taxon>
        <taxon>Poaceae</taxon>
        <taxon>BOP clade</taxon>
        <taxon>Pooideae</taxon>
        <taxon>Triticodae</taxon>
        <taxon>Triticeae</taxon>
        <taxon>Hordeinae</taxon>
        <taxon>Hordeum</taxon>
    </lineage>
</organism>
<comment type="cofactor">
    <cofactor evidence="1 5">
        <name>FAD</name>
        <dbReference type="ChEBI" id="CHEBI:57692"/>
    </cofactor>
</comment>
<dbReference type="PROSITE" id="PS00623">
    <property type="entry name" value="GMC_OXRED_1"/>
    <property type="match status" value="1"/>
</dbReference>
<protein>
    <submittedName>
        <fullName evidence="10">Predicted protein</fullName>
    </submittedName>
</protein>
<evidence type="ECO:0000256" key="5">
    <source>
        <dbReference type="PIRSR" id="PIRSR000137-2"/>
    </source>
</evidence>
<feature type="transmembrane region" description="Helical" evidence="7">
    <location>
        <begin position="71"/>
        <end position="89"/>
    </location>
</feature>
<keyword evidence="4 5" id="KW-0274">FAD</keyword>
<dbReference type="AlphaFoldDB" id="F2DQ82"/>
<dbReference type="Gene3D" id="3.30.560.10">
    <property type="entry name" value="Glucose Oxidase, domain 3"/>
    <property type="match status" value="1"/>
</dbReference>
<keyword evidence="7" id="KW-0812">Transmembrane</keyword>
<evidence type="ECO:0000256" key="3">
    <source>
        <dbReference type="ARBA" id="ARBA00022630"/>
    </source>
</evidence>
<sequence length="638" mass="69586">MLSLSSPVALGALNALIVGGVGHFVHRFLDSFSIQLTTLQLAMFYLVLVAEWFFLTFFLCRRKPVRVHREYDYIVVGAGSAGCVVAARLSEDPDVNVLLVEAGGDDNAFNVRTPLASNMLQGSERDWQFTTVPQKHCSLGNVNQVSKWPRGKCLGGSSAINYMAYVRGHKDDYNTWSKMGCEGWSYEDVLPYFLRSENQTAERLKGNKYHGTGGELDVSDLRHVHKLSEMFVDACASVGIKKVSDYNGEDQLGAGLCQVTQSNGERCSSARAFLHKNAGSRRNLTIATGCHVTRVTFNDAKQATGILMSRAAGAPAVPVLARREVVLCGGSVQSPQILMLSGVGPREELEKHGIAVVADLPVGRNLQDHLFVPVPYKCNIDTYSEKAIGTLPNLFNYLVNKKGPLSSNGLECTAFTQTGVRKDLGGAPDLQMHAFSAFGTYRDLKNFGSKEEFIAEDLKKGAQHNGLTYLPVLLHPRSIGTITLRSSNAFDAPVIDPRYLEHPDDVKVLVEGVKLAERMTKSPVYSAAGVELKAYVDCPENPVRKLCPHEIGSDQYYEWTVRHSASTVYHPVGTCKMGRASDPSAVVDARLRVLGGVSKLRVVDCSIMPTLVSGNTNAPAIMVGEKGAAMIREDRKAK</sequence>
<feature type="domain" description="Glucose-methanol-choline oxidoreductase N-terminal" evidence="8">
    <location>
        <begin position="151"/>
        <end position="174"/>
    </location>
</feature>
<dbReference type="InterPro" id="IPR036188">
    <property type="entry name" value="FAD/NAD-bd_sf"/>
</dbReference>
<evidence type="ECO:0000256" key="2">
    <source>
        <dbReference type="ARBA" id="ARBA00010790"/>
    </source>
</evidence>
<evidence type="ECO:0000259" key="9">
    <source>
        <dbReference type="PROSITE" id="PS00624"/>
    </source>
</evidence>
<dbReference type="GO" id="GO:0016614">
    <property type="term" value="F:oxidoreductase activity, acting on CH-OH group of donors"/>
    <property type="evidence" value="ECO:0007669"/>
    <property type="project" value="InterPro"/>
</dbReference>
<dbReference type="Pfam" id="PF00732">
    <property type="entry name" value="GMC_oxred_N"/>
    <property type="match status" value="1"/>
</dbReference>
<evidence type="ECO:0000259" key="8">
    <source>
        <dbReference type="PROSITE" id="PS00623"/>
    </source>
</evidence>
<keyword evidence="7" id="KW-0472">Membrane</keyword>
<dbReference type="InterPro" id="IPR000172">
    <property type="entry name" value="GMC_OxRdtase_N"/>
</dbReference>
<dbReference type="EMBL" id="AK366050">
    <property type="protein sequence ID" value="BAJ97253.1"/>
    <property type="molecule type" value="mRNA"/>
</dbReference>
<dbReference type="Gene3D" id="3.50.50.60">
    <property type="entry name" value="FAD/NAD(P)-binding domain"/>
    <property type="match status" value="1"/>
</dbReference>
<evidence type="ECO:0000256" key="4">
    <source>
        <dbReference type="ARBA" id="ARBA00022827"/>
    </source>
</evidence>
<comment type="similarity">
    <text evidence="2 6">Belongs to the GMC oxidoreductase family.</text>
</comment>
<dbReference type="PIRSF" id="PIRSF000137">
    <property type="entry name" value="Alcohol_oxidase"/>
    <property type="match status" value="1"/>
</dbReference>